<sequence length="209" mass="22928">DFISKDERSLRYKHGQGSQLLHQATYGKFYFKHVTIVLPSTWPQTSGRQVTGDSLFHRADIRVGDIPSGGSGSRPFTRHQRGCGERGEYIQVPTEFLVSLNLSSQAECGSPVLAFLVVLVSRTQRIPNAAVCMGHGEQLKSPTSSSGGAGSGAVPVWVSAEGAMRAGRRSVVLEETRLTPAFSAKRHDWGCIEITWKKVKLSFHRFSAR</sequence>
<proteinExistence type="predicted"/>
<protein>
    <submittedName>
        <fullName evidence="1">Uncharacterized protein</fullName>
    </submittedName>
</protein>
<organism evidence="1 2">
    <name type="scientific">Ixodes persulcatus</name>
    <name type="common">Taiga tick</name>
    <dbReference type="NCBI Taxonomy" id="34615"/>
    <lineage>
        <taxon>Eukaryota</taxon>
        <taxon>Metazoa</taxon>
        <taxon>Ecdysozoa</taxon>
        <taxon>Arthropoda</taxon>
        <taxon>Chelicerata</taxon>
        <taxon>Arachnida</taxon>
        <taxon>Acari</taxon>
        <taxon>Parasitiformes</taxon>
        <taxon>Ixodida</taxon>
        <taxon>Ixodoidea</taxon>
        <taxon>Ixodidae</taxon>
        <taxon>Ixodinae</taxon>
        <taxon>Ixodes</taxon>
    </lineage>
</organism>
<dbReference type="Proteomes" id="UP000805193">
    <property type="component" value="Unassembled WGS sequence"/>
</dbReference>
<gene>
    <name evidence="1" type="ORF">HPB47_018105</name>
</gene>
<comment type="caution">
    <text evidence="1">The sequence shown here is derived from an EMBL/GenBank/DDBJ whole genome shotgun (WGS) entry which is preliminary data.</text>
</comment>
<name>A0AC60QLM4_IXOPE</name>
<reference evidence="1 2" key="1">
    <citation type="journal article" date="2020" name="Cell">
        <title>Large-Scale Comparative Analyses of Tick Genomes Elucidate Their Genetic Diversity and Vector Capacities.</title>
        <authorList>
            <consortium name="Tick Genome and Microbiome Consortium (TIGMIC)"/>
            <person name="Jia N."/>
            <person name="Wang J."/>
            <person name="Shi W."/>
            <person name="Du L."/>
            <person name="Sun Y."/>
            <person name="Zhan W."/>
            <person name="Jiang J.F."/>
            <person name="Wang Q."/>
            <person name="Zhang B."/>
            <person name="Ji P."/>
            <person name="Bell-Sakyi L."/>
            <person name="Cui X.M."/>
            <person name="Yuan T.T."/>
            <person name="Jiang B.G."/>
            <person name="Yang W.F."/>
            <person name="Lam T.T."/>
            <person name="Chang Q.C."/>
            <person name="Ding S.J."/>
            <person name="Wang X.J."/>
            <person name="Zhu J.G."/>
            <person name="Ruan X.D."/>
            <person name="Zhao L."/>
            <person name="Wei J.T."/>
            <person name="Ye R.Z."/>
            <person name="Que T.C."/>
            <person name="Du C.H."/>
            <person name="Zhou Y.H."/>
            <person name="Cheng J.X."/>
            <person name="Dai P.F."/>
            <person name="Guo W.B."/>
            <person name="Han X.H."/>
            <person name="Huang E.J."/>
            <person name="Li L.F."/>
            <person name="Wei W."/>
            <person name="Gao Y.C."/>
            <person name="Liu J.Z."/>
            <person name="Shao H.Z."/>
            <person name="Wang X."/>
            <person name="Wang C.C."/>
            <person name="Yang T.C."/>
            <person name="Huo Q.B."/>
            <person name="Li W."/>
            <person name="Chen H.Y."/>
            <person name="Chen S.E."/>
            <person name="Zhou L.G."/>
            <person name="Ni X.B."/>
            <person name="Tian J.H."/>
            <person name="Sheng Y."/>
            <person name="Liu T."/>
            <person name="Pan Y.S."/>
            <person name="Xia L.Y."/>
            <person name="Li J."/>
            <person name="Zhao F."/>
            <person name="Cao W.C."/>
        </authorList>
    </citation>
    <scope>NUCLEOTIDE SEQUENCE [LARGE SCALE GENOMIC DNA]</scope>
    <source>
        <strain evidence="1">Iper-2018</strain>
    </source>
</reference>
<keyword evidence="2" id="KW-1185">Reference proteome</keyword>
<feature type="non-terminal residue" evidence="1">
    <location>
        <position position="1"/>
    </location>
</feature>
<dbReference type="EMBL" id="JABSTQ010007155">
    <property type="protein sequence ID" value="KAG0436157.1"/>
    <property type="molecule type" value="Genomic_DNA"/>
</dbReference>
<evidence type="ECO:0000313" key="2">
    <source>
        <dbReference type="Proteomes" id="UP000805193"/>
    </source>
</evidence>
<evidence type="ECO:0000313" key="1">
    <source>
        <dbReference type="EMBL" id="KAG0436157.1"/>
    </source>
</evidence>
<accession>A0AC60QLM4</accession>